<dbReference type="SMART" id="SM00393">
    <property type="entry name" value="R3H"/>
    <property type="match status" value="1"/>
</dbReference>
<reference evidence="6" key="1">
    <citation type="journal article" date="2024" name="IScience">
        <title>Strigolactones Initiate the Formation of Haustorium-like Structures in Castilleja.</title>
        <authorList>
            <person name="Buerger M."/>
            <person name="Peterson D."/>
            <person name="Chory J."/>
        </authorList>
    </citation>
    <scope>NUCLEOTIDE SEQUENCE [LARGE SCALE GENOMIC DNA]</scope>
</reference>
<feature type="domain" description="R3H" evidence="3">
    <location>
        <begin position="55"/>
        <end position="123"/>
    </location>
</feature>
<keyword evidence="1" id="KW-0597">Phosphoprotein</keyword>
<dbReference type="Pfam" id="PF12752">
    <property type="entry name" value="SUZ"/>
    <property type="match status" value="1"/>
</dbReference>
<protein>
    <submittedName>
        <fullName evidence="5">Uncharacterized protein</fullName>
    </submittedName>
</protein>
<dbReference type="Pfam" id="PF01424">
    <property type="entry name" value="R3H"/>
    <property type="match status" value="1"/>
</dbReference>
<dbReference type="InterPro" id="IPR036867">
    <property type="entry name" value="R3H_dom_sf"/>
</dbReference>
<dbReference type="PROSITE" id="PS51061">
    <property type="entry name" value="R3H"/>
    <property type="match status" value="1"/>
</dbReference>
<feature type="domain" description="SUZ" evidence="4">
    <location>
        <begin position="125"/>
        <end position="194"/>
    </location>
</feature>
<keyword evidence="6" id="KW-1185">Reference proteome</keyword>
<dbReference type="CDD" id="cd02642">
    <property type="entry name" value="R3H_encore_like"/>
    <property type="match status" value="1"/>
</dbReference>
<dbReference type="PANTHER" id="PTHR15672">
    <property type="entry name" value="CAMP-REGULATED PHOSPHOPROTEIN 21 RELATED R3H DOMAIN CONTAINING PROTEIN"/>
    <property type="match status" value="1"/>
</dbReference>
<organism evidence="5 6">
    <name type="scientific">Castilleja foliolosa</name>
    <dbReference type="NCBI Taxonomy" id="1961234"/>
    <lineage>
        <taxon>Eukaryota</taxon>
        <taxon>Viridiplantae</taxon>
        <taxon>Streptophyta</taxon>
        <taxon>Embryophyta</taxon>
        <taxon>Tracheophyta</taxon>
        <taxon>Spermatophyta</taxon>
        <taxon>Magnoliopsida</taxon>
        <taxon>eudicotyledons</taxon>
        <taxon>Gunneridae</taxon>
        <taxon>Pentapetalae</taxon>
        <taxon>asterids</taxon>
        <taxon>lamiids</taxon>
        <taxon>Lamiales</taxon>
        <taxon>Orobanchaceae</taxon>
        <taxon>Pedicularideae</taxon>
        <taxon>Castillejinae</taxon>
        <taxon>Castilleja</taxon>
    </lineage>
</organism>
<dbReference type="InterPro" id="IPR051937">
    <property type="entry name" value="R3H_domain_containing"/>
</dbReference>
<evidence type="ECO:0000313" key="6">
    <source>
        <dbReference type="Proteomes" id="UP001632038"/>
    </source>
</evidence>
<accession>A0ABD3DBD6</accession>
<dbReference type="PROSITE" id="PS51673">
    <property type="entry name" value="SUZ"/>
    <property type="match status" value="1"/>
</dbReference>
<dbReference type="PANTHER" id="PTHR15672:SF15">
    <property type="entry name" value="SINGLE-STRANDED NUCLEIC ACID BINDING R3H PROTEIN"/>
    <property type="match status" value="1"/>
</dbReference>
<dbReference type="Proteomes" id="UP001632038">
    <property type="component" value="Unassembled WGS sequence"/>
</dbReference>
<name>A0ABD3DBD6_9LAMI</name>
<comment type="caution">
    <text evidence="5">The sequence shown here is derived from an EMBL/GenBank/DDBJ whole genome shotgun (WGS) entry which is preliminary data.</text>
</comment>
<evidence type="ECO:0000259" key="3">
    <source>
        <dbReference type="PROSITE" id="PS51061"/>
    </source>
</evidence>
<evidence type="ECO:0000256" key="2">
    <source>
        <dbReference type="SAM" id="MobiDB-lite"/>
    </source>
</evidence>
<evidence type="ECO:0000313" key="5">
    <source>
        <dbReference type="EMBL" id="KAL3639660.1"/>
    </source>
</evidence>
<sequence>MELTSQSAIELEGNGIVSERMEKDMEAPPAYVSMVDPFLVEALQNPRHRLTIEIRGSVLRMELDIQKVMQNPDIQQFEFPHFPTSYLRLAAHRVAQHYGLQTMVQDNSTDGQGIGILVIKKPESMFPAVCLSDVPAKESENDKLDNIKIVIRPRPKASSNDANGLGHKRSPVRSVEERKEEYDRARARIFNSPTGSEMEDVLDQGVSEVRNLNVSEYEVSRNMGMDEDKSLYMREVGNYSRVAILRDREKDRTDPDYDRSYDRYVRGIPHPQSFNLAPFNVPHFQPPYVHYNSVFPQLGQMPAPQASLNYRNPMMSPYCAMGFNQTSRDALHMQWPNPSMIYAQSYDNLRHGVFQAPFCQQPLSFDYSQDHR</sequence>
<dbReference type="EMBL" id="JAVIJP010000017">
    <property type="protein sequence ID" value="KAL3639660.1"/>
    <property type="molecule type" value="Genomic_DNA"/>
</dbReference>
<dbReference type="InterPro" id="IPR024771">
    <property type="entry name" value="SUZ"/>
</dbReference>
<gene>
    <name evidence="5" type="ORF">CASFOL_014628</name>
</gene>
<evidence type="ECO:0000259" key="4">
    <source>
        <dbReference type="PROSITE" id="PS51673"/>
    </source>
</evidence>
<feature type="region of interest" description="Disordered" evidence="2">
    <location>
        <begin position="155"/>
        <end position="178"/>
    </location>
</feature>
<proteinExistence type="predicted"/>
<dbReference type="AlphaFoldDB" id="A0ABD3DBD6"/>
<dbReference type="InterPro" id="IPR001374">
    <property type="entry name" value="R3H_dom"/>
</dbReference>
<dbReference type="GO" id="GO:0003676">
    <property type="term" value="F:nucleic acid binding"/>
    <property type="evidence" value="ECO:0007669"/>
    <property type="project" value="UniProtKB-UniRule"/>
</dbReference>
<dbReference type="SUPFAM" id="SSF82708">
    <property type="entry name" value="R3H domain"/>
    <property type="match status" value="1"/>
</dbReference>
<dbReference type="Gene3D" id="3.30.1370.50">
    <property type="entry name" value="R3H-like domain"/>
    <property type="match status" value="1"/>
</dbReference>
<evidence type="ECO:0000256" key="1">
    <source>
        <dbReference type="ARBA" id="ARBA00022553"/>
    </source>
</evidence>